<name>A0ABT1T442_9SPHI</name>
<keyword evidence="1" id="KW-0732">Signal</keyword>
<dbReference type="EMBL" id="JANHOH010000003">
    <property type="protein sequence ID" value="MCQ6959373.1"/>
    <property type="molecule type" value="Genomic_DNA"/>
</dbReference>
<comment type="caution">
    <text evidence="2">The sequence shown here is derived from an EMBL/GenBank/DDBJ whole genome shotgun (WGS) entry which is preliminary data.</text>
</comment>
<accession>A0ABT1T442</accession>
<sequence>MKKRLILFLFIIFNCLSVVAQINDNKIRLSVLKKGIINHTFIFGKWTKEGNTETHLKYLGSVTTVKGKTYKIMTSVWYWGLSHRATSRVLVFTKYNHYVGEYYVSSVYDIPDKLADGKLIFKNDDNPDCDKSVVTVIDLTQGIPKQVFLKCKGDYGDLYSFQATNNVD</sequence>
<evidence type="ECO:0000313" key="3">
    <source>
        <dbReference type="Proteomes" id="UP001204376"/>
    </source>
</evidence>
<evidence type="ECO:0000256" key="1">
    <source>
        <dbReference type="SAM" id="SignalP"/>
    </source>
</evidence>
<gene>
    <name evidence="2" type="ORF">NPE20_15460</name>
</gene>
<evidence type="ECO:0000313" key="2">
    <source>
        <dbReference type="EMBL" id="MCQ6959373.1"/>
    </source>
</evidence>
<proteinExistence type="predicted"/>
<feature type="chain" id="PRO_5045248659" description="DUF1579 domain-containing protein" evidence="1">
    <location>
        <begin position="21"/>
        <end position="168"/>
    </location>
</feature>
<keyword evidence="3" id="KW-1185">Reference proteome</keyword>
<reference evidence="2 3" key="1">
    <citation type="submission" date="2022-07" db="EMBL/GenBank/DDBJ databases">
        <title>Mucilaginibacter sp. JC4.</title>
        <authorList>
            <person name="Le V."/>
            <person name="Ko S.-R."/>
            <person name="Ahn C.-Y."/>
            <person name="Oh H.-M."/>
        </authorList>
    </citation>
    <scope>NUCLEOTIDE SEQUENCE [LARGE SCALE GENOMIC DNA]</scope>
    <source>
        <strain evidence="2 3">JC4</strain>
    </source>
</reference>
<evidence type="ECO:0008006" key="4">
    <source>
        <dbReference type="Google" id="ProtNLM"/>
    </source>
</evidence>
<dbReference type="Proteomes" id="UP001204376">
    <property type="component" value="Unassembled WGS sequence"/>
</dbReference>
<dbReference type="RefSeq" id="WP_256539570.1">
    <property type="nucleotide sequence ID" value="NZ_JANHOH010000003.1"/>
</dbReference>
<organism evidence="2 3">
    <name type="scientific">Mucilaginibacter aquariorum</name>
    <dbReference type="NCBI Taxonomy" id="2967225"/>
    <lineage>
        <taxon>Bacteria</taxon>
        <taxon>Pseudomonadati</taxon>
        <taxon>Bacteroidota</taxon>
        <taxon>Sphingobacteriia</taxon>
        <taxon>Sphingobacteriales</taxon>
        <taxon>Sphingobacteriaceae</taxon>
        <taxon>Mucilaginibacter</taxon>
    </lineage>
</organism>
<protein>
    <recommendedName>
        <fullName evidence="4">DUF1579 domain-containing protein</fullName>
    </recommendedName>
</protein>
<feature type="signal peptide" evidence="1">
    <location>
        <begin position="1"/>
        <end position="20"/>
    </location>
</feature>